<dbReference type="PANTHER" id="PTHR13593">
    <property type="match status" value="1"/>
</dbReference>
<dbReference type="InterPro" id="IPR051057">
    <property type="entry name" value="PI-PLC_domain"/>
</dbReference>
<dbReference type="AlphaFoldDB" id="A0A0C2XH32"/>
<dbReference type="SUPFAM" id="SSF51695">
    <property type="entry name" value="PLC-like phosphodiesterases"/>
    <property type="match status" value="1"/>
</dbReference>
<evidence type="ECO:0008006" key="4">
    <source>
        <dbReference type="Google" id="ProtNLM"/>
    </source>
</evidence>
<dbReference type="PANTHER" id="PTHR13593:SF116">
    <property type="entry name" value="PLC-LIKE PHOSPHODIESTERASE"/>
    <property type="match status" value="1"/>
</dbReference>
<reference evidence="3" key="2">
    <citation type="submission" date="2015-01" db="EMBL/GenBank/DDBJ databases">
        <title>Evolutionary Origins and Diversification of the Mycorrhizal Mutualists.</title>
        <authorList>
            <consortium name="DOE Joint Genome Institute"/>
            <consortium name="Mycorrhizal Genomics Consortium"/>
            <person name="Kohler A."/>
            <person name="Kuo A."/>
            <person name="Nagy L.G."/>
            <person name="Floudas D."/>
            <person name="Copeland A."/>
            <person name="Barry K.W."/>
            <person name="Cichocki N."/>
            <person name="Veneault-Fourrey C."/>
            <person name="LaButti K."/>
            <person name="Lindquist E.A."/>
            <person name="Lipzen A."/>
            <person name="Lundell T."/>
            <person name="Morin E."/>
            <person name="Murat C."/>
            <person name="Riley R."/>
            <person name="Ohm R."/>
            <person name="Sun H."/>
            <person name="Tunlid A."/>
            <person name="Henrissat B."/>
            <person name="Grigoriev I.V."/>
            <person name="Hibbett D.S."/>
            <person name="Martin F."/>
        </authorList>
    </citation>
    <scope>NUCLEOTIDE SEQUENCE [LARGE SCALE GENOMIC DNA]</scope>
    <source>
        <strain evidence="3">MAFF 305830</strain>
    </source>
</reference>
<keyword evidence="3" id="KW-1185">Reference proteome</keyword>
<dbReference type="InterPro" id="IPR017946">
    <property type="entry name" value="PLC-like_Pdiesterase_TIM-brl"/>
</dbReference>
<dbReference type="Proteomes" id="UP000054097">
    <property type="component" value="Unassembled WGS sequence"/>
</dbReference>
<dbReference type="EMBL" id="KN824293">
    <property type="protein sequence ID" value="KIM28422.1"/>
    <property type="molecule type" value="Genomic_DNA"/>
</dbReference>
<keyword evidence="1" id="KW-0732">Signal</keyword>
<accession>A0A0C2XH32</accession>
<evidence type="ECO:0000313" key="3">
    <source>
        <dbReference type="Proteomes" id="UP000054097"/>
    </source>
</evidence>
<gene>
    <name evidence="2" type="ORF">M408DRAFT_329485</name>
</gene>
<feature type="chain" id="PRO_5002158692" description="Phosphatidylinositol-specific phospholipase C X domain-containing protein" evidence="1">
    <location>
        <begin position="25"/>
        <end position="396"/>
    </location>
</feature>
<proteinExistence type="predicted"/>
<dbReference type="OrthoDB" id="1046782at2759"/>
<feature type="signal peptide" evidence="1">
    <location>
        <begin position="1"/>
        <end position="24"/>
    </location>
</feature>
<protein>
    <recommendedName>
        <fullName evidence="4">Phosphatidylinositol-specific phospholipase C X domain-containing protein</fullName>
    </recommendedName>
</protein>
<name>A0A0C2XH32_SERVB</name>
<dbReference type="Pfam" id="PF26146">
    <property type="entry name" value="PI-PLC_X"/>
    <property type="match status" value="1"/>
</dbReference>
<reference evidence="2 3" key="1">
    <citation type="submission" date="2014-04" db="EMBL/GenBank/DDBJ databases">
        <authorList>
            <consortium name="DOE Joint Genome Institute"/>
            <person name="Kuo A."/>
            <person name="Zuccaro A."/>
            <person name="Kohler A."/>
            <person name="Nagy L.G."/>
            <person name="Floudas D."/>
            <person name="Copeland A."/>
            <person name="Barry K.W."/>
            <person name="Cichocki N."/>
            <person name="Veneault-Fourrey C."/>
            <person name="LaButti K."/>
            <person name="Lindquist E.A."/>
            <person name="Lipzen A."/>
            <person name="Lundell T."/>
            <person name="Morin E."/>
            <person name="Murat C."/>
            <person name="Sun H."/>
            <person name="Tunlid A."/>
            <person name="Henrissat B."/>
            <person name="Grigoriev I.V."/>
            <person name="Hibbett D.S."/>
            <person name="Martin F."/>
            <person name="Nordberg H.P."/>
            <person name="Cantor M.N."/>
            <person name="Hua S.X."/>
        </authorList>
    </citation>
    <scope>NUCLEOTIDE SEQUENCE [LARGE SCALE GENOMIC DNA]</scope>
    <source>
        <strain evidence="2 3">MAFF 305830</strain>
    </source>
</reference>
<dbReference type="HOGENOM" id="CLU_033662_0_0_1"/>
<dbReference type="GO" id="GO:0008081">
    <property type="term" value="F:phosphoric diester hydrolase activity"/>
    <property type="evidence" value="ECO:0007669"/>
    <property type="project" value="InterPro"/>
</dbReference>
<evidence type="ECO:0000256" key="1">
    <source>
        <dbReference type="SAM" id="SignalP"/>
    </source>
</evidence>
<sequence>MIRYSKPPITLLITLCLIFLHARALNETRMNAHLAAGAGLLGTFRDSTSWNLSNWMSAYDDSTPVQALSIPGTHDSLTWNVPAYVAPFVKTQDFPFFDQLNYGVRFVDLRIGILKGRIRMYHASYLLDSTAQLEDIFWGLYHWLDSHPTESVLVCIKVDNGNNTAALQRQVYDLITSPETSDYWVWNTTLPLLGQARRKLIPILRLVLSPDNIPDYQPVGVSVARGWRDNYPNITLTYYESTDGYGNTHSQQLFIEDLYNPQAEDEEAGVEDKFEALKTHLDLAAATAATPDFQTSWFIGFASGYNGLLTTPSELALGSTIPYTIIGVNPRVLEYLISKRGQYFGVIMFDYYGANLSLANATLGWDLVSGTSNVRSHTVVLSIVLVFWALWDYPYS</sequence>
<dbReference type="Gene3D" id="3.20.20.190">
    <property type="entry name" value="Phosphatidylinositol (PI) phosphodiesterase"/>
    <property type="match status" value="1"/>
</dbReference>
<dbReference type="GO" id="GO:0006629">
    <property type="term" value="P:lipid metabolic process"/>
    <property type="evidence" value="ECO:0007669"/>
    <property type="project" value="InterPro"/>
</dbReference>
<dbReference type="STRING" id="933852.A0A0C2XH32"/>
<organism evidence="2 3">
    <name type="scientific">Serendipita vermifera MAFF 305830</name>
    <dbReference type="NCBI Taxonomy" id="933852"/>
    <lineage>
        <taxon>Eukaryota</taxon>
        <taxon>Fungi</taxon>
        <taxon>Dikarya</taxon>
        <taxon>Basidiomycota</taxon>
        <taxon>Agaricomycotina</taxon>
        <taxon>Agaricomycetes</taxon>
        <taxon>Sebacinales</taxon>
        <taxon>Serendipitaceae</taxon>
        <taxon>Serendipita</taxon>
    </lineage>
</organism>
<evidence type="ECO:0000313" key="2">
    <source>
        <dbReference type="EMBL" id="KIM28422.1"/>
    </source>
</evidence>